<dbReference type="RefSeq" id="WP_070394916.1">
    <property type="nucleotide sequence ID" value="NZ_CP017599.1"/>
</dbReference>
<dbReference type="KEGG" id="mpro:BJP34_26440"/>
<dbReference type="NCBIfam" id="NF033573">
    <property type="entry name" value="transpos_IS200"/>
    <property type="match status" value="1"/>
</dbReference>
<name>A0A1D8TXX3_9CYAN</name>
<dbReference type="AlphaFoldDB" id="A0A1D8TXX3"/>
<evidence type="ECO:0000313" key="3">
    <source>
        <dbReference type="Proteomes" id="UP000177870"/>
    </source>
</evidence>
<dbReference type="GO" id="GO:0006313">
    <property type="term" value="P:DNA transposition"/>
    <property type="evidence" value="ECO:0007669"/>
    <property type="project" value="InterPro"/>
</dbReference>
<dbReference type="GO" id="GO:0004803">
    <property type="term" value="F:transposase activity"/>
    <property type="evidence" value="ECO:0007669"/>
    <property type="project" value="InterPro"/>
</dbReference>
<dbReference type="Pfam" id="PF01797">
    <property type="entry name" value="Y1_Tnp"/>
    <property type="match status" value="1"/>
</dbReference>
<dbReference type="EMBL" id="CP017599">
    <property type="protein sequence ID" value="AOX02509.1"/>
    <property type="molecule type" value="Genomic_DNA"/>
</dbReference>
<evidence type="ECO:0000259" key="1">
    <source>
        <dbReference type="SMART" id="SM01321"/>
    </source>
</evidence>
<dbReference type="Gene3D" id="3.30.70.1290">
    <property type="entry name" value="Transposase IS200-like"/>
    <property type="match status" value="1"/>
</dbReference>
<dbReference type="Proteomes" id="UP000177870">
    <property type="component" value="Chromosome"/>
</dbReference>
<dbReference type="PANTHER" id="PTHR33360:SF2">
    <property type="entry name" value="TRANSPOSASE FOR INSERTION SEQUENCE ELEMENT IS200"/>
    <property type="match status" value="1"/>
</dbReference>
<accession>A0A1D8TXX3</accession>
<proteinExistence type="predicted"/>
<organism evidence="2 3">
    <name type="scientific">Moorena producens PAL-8-15-08-1</name>
    <dbReference type="NCBI Taxonomy" id="1458985"/>
    <lineage>
        <taxon>Bacteria</taxon>
        <taxon>Bacillati</taxon>
        <taxon>Cyanobacteriota</taxon>
        <taxon>Cyanophyceae</taxon>
        <taxon>Coleofasciculales</taxon>
        <taxon>Coleofasciculaceae</taxon>
        <taxon>Moorena</taxon>
    </lineage>
</organism>
<dbReference type="SUPFAM" id="SSF143422">
    <property type="entry name" value="Transposase IS200-like"/>
    <property type="match status" value="1"/>
</dbReference>
<dbReference type="OrthoDB" id="9798161at2"/>
<dbReference type="SMART" id="SM01321">
    <property type="entry name" value="Y1_Tnp"/>
    <property type="match status" value="1"/>
</dbReference>
<feature type="domain" description="Transposase IS200-like" evidence="1">
    <location>
        <begin position="10"/>
        <end position="135"/>
    </location>
</feature>
<evidence type="ECO:0000313" key="2">
    <source>
        <dbReference type="EMBL" id="AOX02509.1"/>
    </source>
</evidence>
<dbReference type="GO" id="GO:0003677">
    <property type="term" value="F:DNA binding"/>
    <property type="evidence" value="ECO:0007669"/>
    <property type="project" value="InterPro"/>
</dbReference>
<sequence>MGFRNIGTVLQSKQMHLICVIKYRKKILTSASIEAIEKSFKEVAKKINFEVREFNGESDHVHVLIEQSSRYANEYPPKISISQIVNNLKGLSSRRYGQKGYPKPNGKAALWSPSYFAASVGGASIEVLKEYINNQQIPS</sequence>
<reference evidence="3" key="1">
    <citation type="submission" date="2016-10" db="EMBL/GenBank/DDBJ databases">
        <title>Comparative genomics uncovers the prolific and rare metabolic potential of the cyanobacterial genus Moorea.</title>
        <authorList>
            <person name="Leao T."/>
            <person name="Castelao G."/>
            <person name="Korobeynikov A."/>
            <person name="Monroe E.A."/>
            <person name="Podell S."/>
            <person name="Glukhov E."/>
            <person name="Allen E."/>
            <person name="Gerwick W.H."/>
            <person name="Gerwick L."/>
        </authorList>
    </citation>
    <scope>NUCLEOTIDE SEQUENCE [LARGE SCALE GENOMIC DNA]</scope>
    <source>
        <strain evidence="3">PAL-8-15-08-1</strain>
    </source>
</reference>
<dbReference type="InterPro" id="IPR002686">
    <property type="entry name" value="Transposase_17"/>
</dbReference>
<dbReference type="InterPro" id="IPR036515">
    <property type="entry name" value="Transposase_17_sf"/>
</dbReference>
<dbReference type="PANTHER" id="PTHR33360">
    <property type="entry name" value="TRANSPOSASE FOR INSERTION SEQUENCE ELEMENT IS200"/>
    <property type="match status" value="1"/>
</dbReference>
<gene>
    <name evidence="2" type="ORF">BJP34_26440</name>
</gene>
<protein>
    <submittedName>
        <fullName evidence="2">IS605 family transposase</fullName>
    </submittedName>
</protein>